<reference evidence="2" key="1">
    <citation type="submission" date="2021-02" db="EMBL/GenBank/DDBJ databases">
        <authorList>
            <person name="Dougan E. K."/>
            <person name="Rhodes N."/>
            <person name="Thang M."/>
            <person name="Chan C."/>
        </authorList>
    </citation>
    <scope>NUCLEOTIDE SEQUENCE</scope>
</reference>
<proteinExistence type="predicted"/>
<protein>
    <submittedName>
        <fullName evidence="2">Ycf45 protein</fullName>
    </submittedName>
</protein>
<dbReference type="AlphaFoldDB" id="A0A812U085"/>
<dbReference type="SUPFAM" id="SSF52540">
    <property type="entry name" value="P-loop containing nucleoside triphosphate hydrolases"/>
    <property type="match status" value="1"/>
</dbReference>
<feature type="region of interest" description="Disordered" evidence="1">
    <location>
        <begin position="230"/>
        <end position="252"/>
    </location>
</feature>
<feature type="region of interest" description="Disordered" evidence="1">
    <location>
        <begin position="842"/>
        <end position="866"/>
    </location>
</feature>
<dbReference type="PANTHER" id="PTHR20953">
    <property type="entry name" value="KINASE-RELATED"/>
    <property type="match status" value="1"/>
</dbReference>
<dbReference type="Gene3D" id="3.40.50.300">
    <property type="entry name" value="P-loop containing nucleotide triphosphate hydrolases"/>
    <property type="match status" value="1"/>
</dbReference>
<name>A0A812U085_9DINO</name>
<gene>
    <name evidence="2" type="primary">ycf45</name>
    <name evidence="2" type="ORF">SNAT2548_LOCUS31465</name>
</gene>
<dbReference type="EMBL" id="CAJNDS010002660">
    <property type="protein sequence ID" value="CAE7558797.1"/>
    <property type="molecule type" value="Genomic_DNA"/>
</dbReference>
<dbReference type="InterPro" id="IPR027417">
    <property type="entry name" value="P-loop_NTPase"/>
</dbReference>
<dbReference type="PANTHER" id="PTHR20953:SF3">
    <property type="entry name" value="P-LOOP CONTAINING NUCLEOSIDE TRIPHOSPHATE HYDROLASES SUPERFAMILY PROTEIN"/>
    <property type="match status" value="1"/>
</dbReference>
<sequence length="1227" mass="132085">MRTFCEQHADVFAISDNKPHWLLTVKLPTEADASSESLTVYGYRMRCSCNSGGVEVWKQRNPAMAKTVHKGGRSMKDFFDTCAKKFFTVESTSGIVTKVSSKASKAAAVVCDDRACAAANLALYIQVKGGSVLACNIHEFYAQFPQHKQAIGKLKNFCEEQSGLLLYENVPHPGKISLPKYCCPYLLNACSHESGHNGYLHSLPPSGAVHCGRGSKCTAGHWDQILLQARPPENGTGTRPAQKSPMPRQEALEPSDASVAASLAIHVRRKGGSISGSTISEYYQAHPSHKSAISQAGLRTFCDRYDGLFFFDTGEGSGTLSLRSYCCHFLRGECVHGSSHDGKLHSMPSAPFLCSFGPNCNKGHWSQLEQLAAQPPPVSSSGKKLALAALAVEDIRWTHDAIRTSFRGGRLLMETLAELLQGKLQASDLPMPEVLELHGSFYAIEGNRRLWVLKEFQHITGQALTIEVKRRADVKGFAQSFTSKNGGQCVEFYIKSRERTYPSMGFALAVIFGRPPSEAEMAVGRELAKAPGSKATWETLEASLAGSLGAQAVGLEPQLRERPFLFRLTAGRVSLADSMTAFGVLTSATSKGRPTTEYAEGAVWTEAAESPRMMYHDTGLDAAARQQVEDRLREAIQAREGYAPLSELETADVSQETLLSLVAQSSEFRVASVKSSYLVSLADGPERDRDPQRVDISDGKDSESPGPTAELTEVLRQAGGTMPLTELEWTEACMASFPSLHDMTSFLESQPESFSLRWEGAQRVVTAVVPCEELPLPLDCWDPQGLRGGHAARDELVRRSLDLLHGRILMFVTVGRVPSWIVCKLAVWRAAALRPTAGACQAPILGGGPRREPEPSLAGPAGSGMRAVPKEDLAAAGRHPPGLEALAVPPAIHGRWGKLAAKPDAASRGHAQGLRGLDQLFSLLPPAVTSMEPARFAELLRGSEAQRLVLQVGEPMKVAQRSGWLEQPRLPSAPVSQEELEGLAARLGWQATEDVPVCLVPVIGTLHRVSFGVSAASKLCLATIHIGRSLRITSPRARQALEAGSVAFLGPASSGKTTVLRAAAAALAAREQVVIVDFRAEIVGVAADKREMGLEHAGYLVPQPGYQEDEVILRAIEEHAPEVLVAEFSAPAAALSAARHCAEAGVRLLCSLRCTLQALVVGEGPVCEGFPFASLVVLSRKELGSWRMYREAAAAVCSLAPGRMAQCGMHPTQSGNCTPEILVQTMA</sequence>
<feature type="compositionally biased region" description="Basic and acidic residues" evidence="1">
    <location>
        <begin position="684"/>
        <end position="703"/>
    </location>
</feature>
<dbReference type="OrthoDB" id="413916at2759"/>
<evidence type="ECO:0000313" key="2">
    <source>
        <dbReference type="EMBL" id="CAE7558797.1"/>
    </source>
</evidence>
<organism evidence="2 3">
    <name type="scientific">Symbiodinium natans</name>
    <dbReference type="NCBI Taxonomy" id="878477"/>
    <lineage>
        <taxon>Eukaryota</taxon>
        <taxon>Sar</taxon>
        <taxon>Alveolata</taxon>
        <taxon>Dinophyceae</taxon>
        <taxon>Suessiales</taxon>
        <taxon>Symbiodiniaceae</taxon>
        <taxon>Symbiodinium</taxon>
    </lineage>
</organism>
<comment type="caution">
    <text evidence="2">The sequence shown here is derived from an EMBL/GenBank/DDBJ whole genome shotgun (WGS) entry which is preliminary data.</text>
</comment>
<evidence type="ECO:0000256" key="1">
    <source>
        <dbReference type="SAM" id="MobiDB-lite"/>
    </source>
</evidence>
<dbReference type="Proteomes" id="UP000604046">
    <property type="component" value="Unassembled WGS sequence"/>
</dbReference>
<evidence type="ECO:0000313" key="3">
    <source>
        <dbReference type="Proteomes" id="UP000604046"/>
    </source>
</evidence>
<feature type="region of interest" description="Disordered" evidence="1">
    <location>
        <begin position="683"/>
        <end position="708"/>
    </location>
</feature>
<accession>A0A812U085</accession>
<keyword evidence="3" id="KW-1185">Reference proteome</keyword>